<dbReference type="InterPro" id="IPR011990">
    <property type="entry name" value="TPR-like_helical_dom_sf"/>
</dbReference>
<dbReference type="EMBL" id="PYVF01000001">
    <property type="protein sequence ID" value="PTB90473.1"/>
    <property type="molecule type" value="Genomic_DNA"/>
</dbReference>
<dbReference type="Proteomes" id="UP000242087">
    <property type="component" value="Unassembled WGS sequence"/>
</dbReference>
<keyword evidence="2 5" id="KW-0732">Signal</keyword>
<evidence type="ECO:0000313" key="8">
    <source>
        <dbReference type="EMBL" id="PTB90394.1"/>
    </source>
</evidence>
<evidence type="ECO:0000313" key="11">
    <source>
        <dbReference type="Proteomes" id="UP000242087"/>
    </source>
</evidence>
<comment type="function">
    <text evidence="1">Required for maximal bacterial cellulose synthesis.</text>
</comment>
<dbReference type="SUPFAM" id="SSF48452">
    <property type="entry name" value="TPR-like"/>
    <property type="match status" value="1"/>
</dbReference>
<accession>A0A2T4D9J2</accession>
<feature type="signal peptide" evidence="5">
    <location>
        <begin position="1"/>
        <end position="25"/>
    </location>
</feature>
<evidence type="ECO:0000313" key="9">
    <source>
        <dbReference type="EMBL" id="PTB90473.1"/>
    </source>
</evidence>
<feature type="domain" description="Cellulose synthase operon C C-terminal" evidence="6">
    <location>
        <begin position="473"/>
        <end position="804"/>
    </location>
</feature>
<feature type="chain" id="PRO_5044580719" description="Cellulose synthase operon C C-terminal domain-containing protein" evidence="5">
    <location>
        <begin position="26"/>
        <end position="828"/>
    </location>
</feature>
<sequence length="828" mass="92763">MLIRTTSRLKLLTLCVIVTLSTASAASQDFRSLSEDPATRLSLQLVEERVRLWVDRGREYRLEDAFAQLRRIVPEHPLILELEANAALQQGNVEVAKTNLARLQEIAPEHQATMRLAELLLISTEHQQALSEVRLLNVAGRAEEAWDKIQTVFEEPPKNIEWAIEYWSIVGQVVDRQRAIEGLNRLLDSYPEHIPTRLALYNQKLAADQLTTTDLLKLNELTLDPIYSSAALSLWSRIIMNMPANPSNRFVTGKLAQLHPKHAEINRHADRIQSSPDVLVAAEEVSEISEQVAGEINASELESELQTVVAQTSEGISETEAVEEPALPNPWDVADAANTLEENGEIEAARDLYLTLISENPEEDSYFAYALFLERISEYAEAQRQLDQLPPDESGAGVIALQQRLIDRRLAGVQNVRSITVDGESISIPNATSLGDLSEQREAIFWFGFDKAERESTPGISTWNTDSYIARLSLPMESDPTGEWFIQVDSIHADAGALDADDTFWRNRFGTGLLCETGCPEGIQPQLYERGTSLGAGARWGQWELDFGVSPIGFNDFLWLGGISYSGDLGEFGWGVEAQRRAITTGVISFAGADDPYSNRSWGPVARNNLGFSFNWDQGGGWGWWSNIGINWFNGRELKSNRQWYAYSGLYWTPFDTEPFAIDVGLTGLSWGYENDQSQSTFGQGSYYSPKRYVSASIPITFYGRYKRLSYRLRASFGKSSTDLSASQFFPNNPELQEQAIALIPQSDINPIFEGGSGGGFGKSFSASLEYQINSHWYVGFSASLERSEFYTPDNFALYLRYHFGGWSLPARRPPAPPQRYVDNPWFE</sequence>
<comment type="caution">
    <text evidence="9">The sequence shown here is derived from an EMBL/GenBank/DDBJ whole genome shotgun (WGS) entry which is preliminary data.</text>
</comment>
<dbReference type="Proteomes" id="UP000241514">
    <property type="component" value="Unassembled WGS sequence"/>
</dbReference>
<evidence type="ECO:0000256" key="5">
    <source>
        <dbReference type="SAM" id="SignalP"/>
    </source>
</evidence>
<evidence type="ECO:0000313" key="7">
    <source>
        <dbReference type="EMBL" id="PTB86136.1"/>
    </source>
</evidence>
<evidence type="ECO:0000256" key="1">
    <source>
        <dbReference type="ARBA" id="ARBA00003476"/>
    </source>
</evidence>
<dbReference type="AlphaFoldDB" id="A0A2T4D9J2"/>
<dbReference type="EMBL" id="PYVG01000001">
    <property type="protein sequence ID" value="PTB90394.1"/>
    <property type="molecule type" value="Genomic_DNA"/>
</dbReference>
<organism evidence="9 11">
    <name type="scientific">Pseudidiomarina aestuarii</name>
    <dbReference type="NCBI Taxonomy" id="624146"/>
    <lineage>
        <taxon>Bacteria</taxon>
        <taxon>Pseudomonadati</taxon>
        <taxon>Pseudomonadota</taxon>
        <taxon>Gammaproteobacteria</taxon>
        <taxon>Alteromonadales</taxon>
        <taxon>Idiomarinaceae</taxon>
        <taxon>Pseudidiomarina</taxon>
    </lineage>
</organism>
<dbReference type="GO" id="GO:0019867">
    <property type="term" value="C:outer membrane"/>
    <property type="evidence" value="ECO:0007669"/>
    <property type="project" value="InterPro"/>
</dbReference>
<evidence type="ECO:0000256" key="3">
    <source>
        <dbReference type="ARBA" id="ARBA00022737"/>
    </source>
</evidence>
<evidence type="ECO:0000256" key="4">
    <source>
        <dbReference type="ARBA" id="ARBA00022803"/>
    </source>
</evidence>
<dbReference type="EMBL" id="PYVN01000036">
    <property type="protein sequence ID" value="PTB86136.1"/>
    <property type="molecule type" value="Genomic_DNA"/>
</dbReference>
<dbReference type="Pfam" id="PF05420">
    <property type="entry name" value="BCSC_C"/>
    <property type="match status" value="1"/>
</dbReference>
<keyword evidence="3" id="KW-0677">Repeat</keyword>
<dbReference type="Gene3D" id="1.25.40.10">
    <property type="entry name" value="Tetratricopeptide repeat domain"/>
    <property type="match status" value="1"/>
</dbReference>
<dbReference type="InterPro" id="IPR008410">
    <property type="entry name" value="BCSC_C"/>
</dbReference>
<evidence type="ECO:0000259" key="6">
    <source>
        <dbReference type="Pfam" id="PF05420"/>
    </source>
</evidence>
<keyword evidence="4" id="KW-0802">TPR repeat</keyword>
<reference evidence="10 11" key="1">
    <citation type="submission" date="2018-03" db="EMBL/GenBank/DDBJ databases">
        <title>Cross-interface Injection: A General Nanoliter Liquid Handling Method Applied to Single Cells Genome Amplification Automated Nanoliter Liquid Handling Applied to Single Cell Multiple Displacement Amplification.</title>
        <authorList>
            <person name="Yun J."/>
            <person name="Xu P."/>
            <person name="Xu J."/>
            <person name="Dai X."/>
            <person name="Wang Y."/>
            <person name="Zheng X."/>
            <person name="Cao C."/>
            <person name="Yi Q."/>
            <person name="Zhu Y."/>
            <person name="Wang L."/>
            <person name="Dong Z."/>
            <person name="Huang Y."/>
            <person name="Huang L."/>
            <person name="Du W."/>
        </authorList>
    </citation>
    <scope>NUCLEOTIDE SEQUENCE [LARGE SCALE GENOMIC DNA]</scope>
    <source>
        <strain evidence="9 11">A12-4</strain>
        <strain evidence="8 10">A9-4</strain>
        <strain evidence="7">Z-D3-2</strain>
    </source>
</reference>
<name>A0A2T4D9J2_9GAMM</name>
<gene>
    <name evidence="9" type="ORF">C9927_00045</name>
    <name evidence="8" type="ORF">C9928_00380</name>
    <name evidence="7" type="ORF">C9940_03640</name>
</gene>
<evidence type="ECO:0000313" key="10">
    <source>
        <dbReference type="Proteomes" id="UP000241514"/>
    </source>
</evidence>
<evidence type="ECO:0000256" key="2">
    <source>
        <dbReference type="ARBA" id="ARBA00022729"/>
    </source>
</evidence>
<proteinExistence type="predicted"/>
<protein>
    <recommendedName>
        <fullName evidence="6">Cellulose synthase operon C C-terminal domain-containing protein</fullName>
    </recommendedName>
</protein>
<dbReference type="GO" id="GO:0030244">
    <property type="term" value="P:cellulose biosynthetic process"/>
    <property type="evidence" value="ECO:0007669"/>
    <property type="project" value="InterPro"/>
</dbReference>